<feature type="non-terminal residue" evidence="5">
    <location>
        <position position="1"/>
    </location>
</feature>
<evidence type="ECO:0000256" key="1">
    <source>
        <dbReference type="ARBA" id="ARBA00022603"/>
    </source>
</evidence>
<dbReference type="PANTHER" id="PTHR33603:SF1">
    <property type="entry name" value="RIBOSOMAL RNA LARGE SUBUNIT METHYLTRANSFERASE H"/>
    <property type="match status" value="1"/>
</dbReference>
<dbReference type="InterPro" id="IPR029026">
    <property type="entry name" value="tRNA_m1G_MTases_N"/>
</dbReference>
<organism evidence="5 6">
    <name type="scientific">Inquilinus limosus MP06</name>
    <dbReference type="NCBI Taxonomy" id="1398085"/>
    <lineage>
        <taxon>Bacteria</taxon>
        <taxon>Pseudomonadati</taxon>
        <taxon>Pseudomonadota</taxon>
        <taxon>Alphaproteobacteria</taxon>
        <taxon>Rhodospirillales</taxon>
        <taxon>Rhodospirillaceae</taxon>
        <taxon>Inquilinus</taxon>
    </lineage>
</organism>
<protein>
    <submittedName>
        <fullName evidence="5">50S rRNA methyltransferase</fullName>
    </submittedName>
</protein>
<dbReference type="SUPFAM" id="SSF75217">
    <property type="entry name" value="alpha/beta knot"/>
    <property type="match status" value="1"/>
</dbReference>
<dbReference type="Pfam" id="PF02590">
    <property type="entry name" value="SPOUT_MTase"/>
    <property type="match status" value="1"/>
</dbReference>
<dbReference type="Proteomes" id="UP000029995">
    <property type="component" value="Unassembled WGS sequence"/>
</dbReference>
<dbReference type="GO" id="GO:0032259">
    <property type="term" value="P:methylation"/>
    <property type="evidence" value="ECO:0007669"/>
    <property type="project" value="UniProtKB-KW"/>
</dbReference>
<dbReference type="AlphaFoldDB" id="A0A0A0D1B5"/>
<dbReference type="RefSeq" id="WP_034844905.1">
    <property type="nucleotide sequence ID" value="NZ_JANX01000430.1"/>
</dbReference>
<evidence type="ECO:0000256" key="4">
    <source>
        <dbReference type="ARBA" id="ARBA00038303"/>
    </source>
</evidence>
<evidence type="ECO:0000256" key="3">
    <source>
        <dbReference type="ARBA" id="ARBA00022691"/>
    </source>
</evidence>
<evidence type="ECO:0000313" key="6">
    <source>
        <dbReference type="Proteomes" id="UP000029995"/>
    </source>
</evidence>
<reference evidence="5 6" key="1">
    <citation type="submission" date="2014-01" db="EMBL/GenBank/DDBJ databases">
        <title>Genome sequence determination for a cystic fibrosis isolate, Inquilinus limosus.</title>
        <authorList>
            <person name="Pino M."/>
            <person name="Di Conza J."/>
            <person name="Gutkind G."/>
        </authorList>
    </citation>
    <scope>NUCLEOTIDE SEQUENCE [LARGE SCALE GENOMIC DNA]</scope>
    <source>
        <strain evidence="5 6">MP06</strain>
    </source>
</reference>
<evidence type="ECO:0000313" key="5">
    <source>
        <dbReference type="EMBL" id="KGM31825.1"/>
    </source>
</evidence>
<comment type="caution">
    <text evidence="5">The sequence shown here is derived from an EMBL/GenBank/DDBJ whole genome shotgun (WGS) entry which is preliminary data.</text>
</comment>
<dbReference type="InterPro" id="IPR029028">
    <property type="entry name" value="Alpha/beta_knot_MTases"/>
</dbReference>
<gene>
    <name evidence="5" type="ORF">P409_24975</name>
</gene>
<dbReference type="OrthoDB" id="9806643at2"/>
<comment type="similarity">
    <text evidence="4">Belongs to the RNA methyltransferase RlmH family.</text>
</comment>
<sequence>AGFAKLLGRWRDEGRAEAAFLIGGADGHDESVRGRAELLLSFGRLTWPHMLARTMLAEQLYRAQTILSGHPYHRA</sequence>
<dbReference type="GO" id="GO:0006364">
    <property type="term" value="P:rRNA processing"/>
    <property type="evidence" value="ECO:0007669"/>
    <property type="project" value="InterPro"/>
</dbReference>
<dbReference type="EMBL" id="JANX01000430">
    <property type="protein sequence ID" value="KGM31825.1"/>
    <property type="molecule type" value="Genomic_DNA"/>
</dbReference>
<keyword evidence="1 5" id="KW-0489">Methyltransferase</keyword>
<dbReference type="Gene3D" id="3.40.1280.10">
    <property type="match status" value="1"/>
</dbReference>
<dbReference type="CDD" id="cd18081">
    <property type="entry name" value="RlmH-like"/>
    <property type="match status" value="1"/>
</dbReference>
<keyword evidence="3" id="KW-0949">S-adenosyl-L-methionine</keyword>
<accession>A0A0A0D1B5</accession>
<evidence type="ECO:0000256" key="2">
    <source>
        <dbReference type="ARBA" id="ARBA00022679"/>
    </source>
</evidence>
<dbReference type="PANTHER" id="PTHR33603">
    <property type="entry name" value="METHYLTRANSFERASE"/>
    <property type="match status" value="1"/>
</dbReference>
<dbReference type="GO" id="GO:0008168">
    <property type="term" value="F:methyltransferase activity"/>
    <property type="evidence" value="ECO:0007669"/>
    <property type="project" value="UniProtKB-KW"/>
</dbReference>
<dbReference type="InterPro" id="IPR003742">
    <property type="entry name" value="RlmH-like"/>
</dbReference>
<name>A0A0A0D1B5_9PROT</name>
<keyword evidence="2 5" id="KW-0808">Transferase</keyword>
<proteinExistence type="inferred from homology"/>